<dbReference type="AlphaFoldDB" id="A0A1M5ZEY7"/>
<dbReference type="OrthoDB" id="8657476at2"/>
<feature type="domain" description="Knr4/Smi1-like" evidence="1">
    <location>
        <begin position="42"/>
        <end position="156"/>
    </location>
</feature>
<evidence type="ECO:0000313" key="3">
    <source>
        <dbReference type="Proteomes" id="UP000184608"/>
    </source>
</evidence>
<dbReference type="Gene3D" id="3.40.1580.10">
    <property type="entry name" value="SMI1/KNR4-like"/>
    <property type="match status" value="1"/>
</dbReference>
<reference evidence="2 3" key="1">
    <citation type="submission" date="2016-11" db="EMBL/GenBank/DDBJ databases">
        <authorList>
            <person name="Jaros S."/>
            <person name="Januszkiewicz K."/>
            <person name="Wedrychowicz H."/>
        </authorList>
    </citation>
    <scope>NUCLEOTIDE SEQUENCE [LARGE SCALE GENOMIC DNA]</scope>
    <source>
        <strain evidence="2 3">CECT 7868</strain>
    </source>
</reference>
<keyword evidence="3" id="KW-1185">Reference proteome</keyword>
<dbReference type="Pfam" id="PF09346">
    <property type="entry name" value="SMI1_KNR4"/>
    <property type="match status" value="1"/>
</dbReference>
<dbReference type="SUPFAM" id="SSF160631">
    <property type="entry name" value="SMI1/KNR4-like"/>
    <property type="match status" value="1"/>
</dbReference>
<dbReference type="InterPro" id="IPR037883">
    <property type="entry name" value="Knr4/Smi1-like_sf"/>
</dbReference>
<evidence type="ECO:0000259" key="1">
    <source>
        <dbReference type="Pfam" id="PF09346"/>
    </source>
</evidence>
<evidence type="ECO:0000313" key="2">
    <source>
        <dbReference type="EMBL" id="SHI22721.1"/>
    </source>
</evidence>
<dbReference type="STRING" id="1216006.VA7868_02640"/>
<name>A0A1M5ZEY7_9VIBR</name>
<gene>
    <name evidence="2" type="ORF">VA7868_02640</name>
</gene>
<dbReference type="InterPro" id="IPR018958">
    <property type="entry name" value="Knr4/Smi1-like_dom"/>
</dbReference>
<accession>A0A1M5ZEY7</accession>
<dbReference type="EMBL" id="FQXZ01000029">
    <property type="protein sequence ID" value="SHI22721.1"/>
    <property type="molecule type" value="Genomic_DNA"/>
</dbReference>
<organism evidence="2 3">
    <name type="scientific">Vibrio aerogenes CECT 7868</name>
    <dbReference type="NCBI Taxonomy" id="1216006"/>
    <lineage>
        <taxon>Bacteria</taxon>
        <taxon>Pseudomonadati</taxon>
        <taxon>Pseudomonadota</taxon>
        <taxon>Gammaproteobacteria</taxon>
        <taxon>Vibrionales</taxon>
        <taxon>Vibrionaceae</taxon>
        <taxon>Vibrio</taxon>
    </lineage>
</organism>
<protein>
    <submittedName>
        <fullName evidence="2">SMI1 / KNR4 family protein</fullName>
    </submittedName>
</protein>
<dbReference type="Proteomes" id="UP000184608">
    <property type="component" value="Unassembled WGS sequence"/>
</dbReference>
<proteinExistence type="predicted"/>
<sequence>MTDKFQNLINLGIRPLKNAQSDLKQYLKNHQAAASDLPEDKGYRDFLNHFSQTSVFDKEVCFTGQEASAFSDHGKEFLEALFAECEDSNNDLFSLREKYAEQLPDNLFVIGEVTGGNLICLDKNAGDSVKVWDRTVSGDLSQSLFHIADSFLDFIDLLEETQDDVSDNSNAPKVVNYTPSEIMKAKVAEYLKKQNK</sequence>
<dbReference type="RefSeq" id="WP_073604297.1">
    <property type="nucleotide sequence ID" value="NZ_FQXZ01000029.1"/>
</dbReference>